<dbReference type="EMBL" id="JXXN02005084">
    <property type="protein sequence ID" value="THD20139.1"/>
    <property type="molecule type" value="Genomic_DNA"/>
</dbReference>
<accession>A0A4E0QXT7</accession>
<gene>
    <name evidence="1" type="ORF">D915_008999</name>
</gene>
<proteinExistence type="predicted"/>
<dbReference type="Proteomes" id="UP000230066">
    <property type="component" value="Unassembled WGS sequence"/>
</dbReference>
<evidence type="ECO:0000313" key="1">
    <source>
        <dbReference type="EMBL" id="THD20139.1"/>
    </source>
</evidence>
<reference evidence="1" key="1">
    <citation type="submission" date="2019-03" db="EMBL/GenBank/DDBJ databases">
        <title>Improved annotation for the trematode Fasciola hepatica.</title>
        <authorList>
            <person name="Choi Y.-J."/>
            <person name="Martin J."/>
            <person name="Mitreva M."/>
        </authorList>
    </citation>
    <scope>NUCLEOTIDE SEQUENCE [LARGE SCALE GENOMIC DNA]</scope>
</reference>
<keyword evidence="2" id="KW-1185">Reference proteome</keyword>
<organism evidence="1 2">
    <name type="scientific">Fasciola hepatica</name>
    <name type="common">Liver fluke</name>
    <dbReference type="NCBI Taxonomy" id="6192"/>
    <lineage>
        <taxon>Eukaryota</taxon>
        <taxon>Metazoa</taxon>
        <taxon>Spiralia</taxon>
        <taxon>Lophotrochozoa</taxon>
        <taxon>Platyhelminthes</taxon>
        <taxon>Trematoda</taxon>
        <taxon>Digenea</taxon>
        <taxon>Plagiorchiida</taxon>
        <taxon>Echinostomata</taxon>
        <taxon>Echinostomatoidea</taxon>
        <taxon>Fasciolidae</taxon>
        <taxon>Fasciola</taxon>
    </lineage>
</organism>
<protein>
    <submittedName>
        <fullName evidence="1">Uncharacterized protein</fullName>
    </submittedName>
</protein>
<sequence>MEFSSFKAPRNARTVTDRVSRTKEGTIRISSNQTNVIYSGRLLIRFVGCAGHNDQLLTGIGGDQAGYLGIYDQLKPYYVALYPDRMIQLELCPGERSKQPRISGPRDTHQSLPENGRNEWRYRIVRVKKKNPHTFYLDVINAKTQNEVHVEKLICHASQSKKSTEWVEIIRRILKDTNHSAETSTKSMCLRIPIRLTAADRTEKVDGDQDADSLNCCSFWMEPAHITISPQEVRFCQLANKESKIRLELGDVQIKRKELQYSMAPNVFLLLSSKKEYTCHAPDRLQCLIASTMLELWIRLNRSNRTAGCQHEDSGKPIEGRLLIGSSLYSLNETQVCIYSQTKSLECLDMYGTFEKFEIFHSDLVHLDTPHFHACRVLARQILPEYEAGHIRELFIRVPTRHALLKWHQHFNLSPSTVLSLLNVILTELESRHHIPQGQVRLSQGDGIPVEQRLDPKEALQLFTLSANQLAAILKVRSDWPNNQVEQLLMLLLSSVAHPIIKNERQSDIANLMLPCGFNPMHITKCLPDRVAEMLSQMSAFNVCVLNRIALFLIVGLYKQYPNWTKLSTIQSLCLMQKNWMPLIESLCHRRNKYGLSNEQDNRAVAISYFMATYQHLLHTMMLIVDTK</sequence>
<comment type="caution">
    <text evidence="1">The sequence shown here is derived from an EMBL/GenBank/DDBJ whole genome shotgun (WGS) entry which is preliminary data.</text>
</comment>
<evidence type="ECO:0000313" key="2">
    <source>
        <dbReference type="Proteomes" id="UP000230066"/>
    </source>
</evidence>
<dbReference type="AlphaFoldDB" id="A0A4E0QXT7"/>
<name>A0A4E0QXT7_FASHE</name>